<comment type="similarity">
    <text evidence="2">Belongs to the FAD-binding monooxygenase family.</text>
</comment>
<dbReference type="Gene3D" id="3.50.50.60">
    <property type="entry name" value="FAD/NAD(P)-binding domain"/>
    <property type="match status" value="1"/>
</dbReference>
<reference evidence="3" key="1">
    <citation type="submission" date="2015-01" db="EMBL/GenBank/DDBJ databases">
        <title>The Genome Sequence of Cladophialophora bantiana CBS 173.52.</title>
        <authorList>
            <consortium name="The Broad Institute Genomics Platform"/>
            <person name="Cuomo C."/>
            <person name="de Hoog S."/>
            <person name="Gorbushina A."/>
            <person name="Stielow B."/>
            <person name="Teixiera M."/>
            <person name="Abouelleil A."/>
            <person name="Chapman S.B."/>
            <person name="Priest M."/>
            <person name="Young S.K."/>
            <person name="Wortman J."/>
            <person name="Nusbaum C."/>
            <person name="Birren B."/>
        </authorList>
    </citation>
    <scope>NUCLEOTIDE SEQUENCE [LARGE SCALE GENOMIC DNA]</scope>
    <source>
        <strain evidence="3">CBS 173.52</strain>
    </source>
</reference>
<organism evidence="3 4">
    <name type="scientific">Cladophialophora bantiana (strain ATCC 10958 / CBS 173.52 / CDC B-1940 / NIH 8579)</name>
    <name type="common">Xylohypha bantiana</name>
    <dbReference type="NCBI Taxonomy" id="1442370"/>
    <lineage>
        <taxon>Eukaryota</taxon>
        <taxon>Fungi</taxon>
        <taxon>Dikarya</taxon>
        <taxon>Ascomycota</taxon>
        <taxon>Pezizomycotina</taxon>
        <taxon>Eurotiomycetes</taxon>
        <taxon>Chaetothyriomycetidae</taxon>
        <taxon>Chaetothyriales</taxon>
        <taxon>Herpotrichiellaceae</taxon>
        <taxon>Cladophialophora</taxon>
    </lineage>
</organism>
<accession>A0A0D2HQI3</accession>
<dbReference type="SUPFAM" id="SSF51905">
    <property type="entry name" value="FAD/NAD(P)-binding domain"/>
    <property type="match status" value="1"/>
</dbReference>
<evidence type="ECO:0000313" key="3">
    <source>
        <dbReference type="EMBL" id="KIW93070.1"/>
    </source>
</evidence>
<evidence type="ECO:0000313" key="4">
    <source>
        <dbReference type="Proteomes" id="UP000053789"/>
    </source>
</evidence>
<name>A0A0D2HQI3_CLAB1</name>
<evidence type="ECO:0000256" key="1">
    <source>
        <dbReference type="ARBA" id="ARBA00001974"/>
    </source>
</evidence>
<keyword evidence="4" id="KW-1185">Reference proteome</keyword>
<protein>
    <recommendedName>
        <fullName evidence="5">FAD/NAD(P)-binding domain-containing protein</fullName>
    </recommendedName>
</protein>
<dbReference type="VEuPathDB" id="FungiDB:Z519_05675"/>
<dbReference type="InterPro" id="IPR036188">
    <property type="entry name" value="FAD/NAD-bd_sf"/>
</dbReference>
<gene>
    <name evidence="3" type="ORF">Z519_05675</name>
</gene>
<evidence type="ECO:0000256" key="2">
    <source>
        <dbReference type="ARBA" id="ARBA00010139"/>
    </source>
</evidence>
<dbReference type="HOGENOM" id="CLU_006937_4_1_1"/>
<proteinExistence type="inferred from homology"/>
<dbReference type="PANTHER" id="PTHR42877">
    <property type="entry name" value="L-ORNITHINE N(5)-MONOOXYGENASE-RELATED"/>
    <property type="match status" value="1"/>
</dbReference>
<dbReference type="PANTHER" id="PTHR42877:SF4">
    <property type="entry name" value="FAD_NAD(P)-BINDING DOMAIN-CONTAINING PROTEIN-RELATED"/>
    <property type="match status" value="1"/>
</dbReference>
<sequence>MTPDLAKTRLFYGHYPLHDARERPLHIIVAGAGPSGIALAIDLMNIKNVTFQIFEKNSDVGGTWLENRYPGVACDVASHPINTHSNRIPTGVITEEIGEYFKNVARGYAVYPDVQFNSRVNNTRWDAQNAKWTIGVVNTMSGEEFESSGDLFINAGGISNNWEWPDIEGLTTFGGLRICTAAWDLAIPLKGKKVGIIGSGATSVQVVPASSRWLRSLRSSSGRQHMSYQLWGLVWNLPSSMNDVGRC</sequence>
<dbReference type="Pfam" id="PF13450">
    <property type="entry name" value="NAD_binding_8"/>
    <property type="match status" value="1"/>
</dbReference>
<dbReference type="Proteomes" id="UP000053789">
    <property type="component" value="Unassembled WGS sequence"/>
</dbReference>
<dbReference type="AlphaFoldDB" id="A0A0D2HQI3"/>
<dbReference type="OrthoDB" id="74360at2759"/>
<dbReference type="InterPro" id="IPR051209">
    <property type="entry name" value="FAD-bind_Monooxygenase_sf"/>
</dbReference>
<comment type="cofactor">
    <cofactor evidence="1">
        <name>FAD</name>
        <dbReference type="ChEBI" id="CHEBI:57692"/>
    </cofactor>
</comment>
<dbReference type="GeneID" id="27698603"/>
<dbReference type="EMBL" id="KN846987">
    <property type="protein sequence ID" value="KIW93070.1"/>
    <property type="molecule type" value="Genomic_DNA"/>
</dbReference>
<dbReference type="RefSeq" id="XP_016619739.1">
    <property type="nucleotide sequence ID" value="XM_016763415.1"/>
</dbReference>
<evidence type="ECO:0008006" key="5">
    <source>
        <dbReference type="Google" id="ProtNLM"/>
    </source>
</evidence>